<protein>
    <submittedName>
        <fullName evidence="1">Uncharacterized protein</fullName>
    </submittedName>
</protein>
<proteinExistence type="predicted"/>
<dbReference type="EMBL" id="CP049889">
    <property type="protein sequence ID" value="QIK50824.1"/>
    <property type="molecule type" value="Genomic_DNA"/>
</dbReference>
<evidence type="ECO:0000313" key="2">
    <source>
        <dbReference type="Proteomes" id="UP000501830"/>
    </source>
</evidence>
<dbReference type="AlphaFoldDB" id="A0A6G7WEV3"/>
<reference evidence="1 2" key="1">
    <citation type="journal article" date="2017" name="Int. J. Syst. Evol. Microbiol.">
        <title>Jeotgalibaca porci sp. nov. and Jeotgalibaca arthritidis sp. nov., isolated from pigs, and emended description of the genus Jeotgalibaca.</title>
        <authorList>
            <person name="Zamora L."/>
            <person name="Perez-Sancho M."/>
            <person name="Dominguez L."/>
            <person name="Fernandez-Garayzabal J.F."/>
            <person name="Vela A.I."/>
        </authorList>
    </citation>
    <scope>NUCLEOTIDE SEQUENCE [LARGE SCALE GENOMIC DNA]</scope>
    <source>
        <strain evidence="1 2">CCUG 69148</strain>
    </source>
</reference>
<sequence length="61" mass="7231">MHYESEETVTENLTLARHDLSNFIAKNADKLSDSDLQFLQNHVLNRLNIVHQNWIILQDKR</sequence>
<dbReference type="RefSeq" id="WP_166061862.1">
    <property type="nucleotide sequence ID" value="NZ_CP049889.1"/>
</dbReference>
<dbReference type="GeneID" id="94551918"/>
<accession>A0A6G7WEV3</accession>
<gene>
    <name evidence="1" type="ORF">G7058_01430</name>
</gene>
<dbReference type="KEGG" id="jpo:G7058_01430"/>
<dbReference type="Proteomes" id="UP000501830">
    <property type="component" value="Chromosome"/>
</dbReference>
<organism evidence="1 2">
    <name type="scientific">Jeotgalibaca porci</name>
    <dbReference type="NCBI Taxonomy" id="1868793"/>
    <lineage>
        <taxon>Bacteria</taxon>
        <taxon>Bacillati</taxon>
        <taxon>Bacillota</taxon>
        <taxon>Bacilli</taxon>
        <taxon>Lactobacillales</taxon>
        <taxon>Carnobacteriaceae</taxon>
        <taxon>Jeotgalibaca</taxon>
    </lineage>
</organism>
<name>A0A6G7WEV3_9LACT</name>
<keyword evidence="2" id="KW-1185">Reference proteome</keyword>
<evidence type="ECO:0000313" key="1">
    <source>
        <dbReference type="EMBL" id="QIK50824.1"/>
    </source>
</evidence>